<keyword evidence="2" id="KW-0732">Signal</keyword>
<dbReference type="Ensembl" id="ENSVURT00010016012.1">
    <property type="protein sequence ID" value="ENSVURP00010014065.1"/>
    <property type="gene ID" value="ENSVURG00010010797.1"/>
</dbReference>
<dbReference type="CTD" id="26291"/>
<sequence>MGPRKRARGCLAPLLSLLLAYRGWGYPIPDSSPMLLFGGQVRLRHLYTDDGQDTEAHVEMGPDGAVRAAAERSPKSLLELKAVKPGVIRILAVQSSRFLCMRPNGELYGAVQYDPSACNFREHLLGDGYNVYESEAHGRTLRLSPQASLGQPGPSRFLPLPGAQLPGPEPPWEQGPEPPDVGSADPLNMVGGVQGRSPSYSS</sequence>
<dbReference type="RefSeq" id="XP_027716318.1">
    <property type="nucleotide sequence ID" value="XM_027860517.1"/>
</dbReference>
<proteinExistence type="inferred from homology"/>
<dbReference type="GeneID" id="114041867"/>
<gene>
    <name evidence="4" type="primary">FGF21</name>
</gene>
<dbReference type="GO" id="GO:0008284">
    <property type="term" value="P:positive regulation of cell population proliferation"/>
    <property type="evidence" value="ECO:0007669"/>
    <property type="project" value="Ensembl"/>
</dbReference>
<dbReference type="Proteomes" id="UP000314987">
    <property type="component" value="Unassembled WGS sequence"/>
</dbReference>
<dbReference type="GO" id="GO:0120162">
    <property type="term" value="P:positive regulation of cold-induced thermogenesis"/>
    <property type="evidence" value="ECO:0007669"/>
    <property type="project" value="Ensembl"/>
</dbReference>
<reference evidence="5" key="1">
    <citation type="submission" date="2018-12" db="EMBL/GenBank/DDBJ databases">
        <authorList>
            <person name="Yazar S."/>
        </authorList>
    </citation>
    <scope>NUCLEOTIDE SEQUENCE [LARGE SCALE GENOMIC DNA]</scope>
</reference>
<dbReference type="GO" id="GO:0008083">
    <property type="term" value="F:growth factor activity"/>
    <property type="evidence" value="ECO:0007669"/>
    <property type="project" value="InterPro"/>
</dbReference>
<protein>
    <recommendedName>
        <fullName evidence="2">Fibroblast growth factor</fullName>
        <shortName evidence="2">FGF</shortName>
    </recommendedName>
</protein>
<reference evidence="4" key="3">
    <citation type="submission" date="2025-09" db="UniProtKB">
        <authorList>
            <consortium name="Ensembl"/>
        </authorList>
    </citation>
    <scope>IDENTIFICATION</scope>
</reference>
<dbReference type="GeneTree" id="ENSGT00940000161866"/>
<dbReference type="Pfam" id="PF00167">
    <property type="entry name" value="FGF"/>
    <property type="match status" value="1"/>
</dbReference>
<feature type="signal peptide" evidence="2">
    <location>
        <begin position="1"/>
        <end position="25"/>
    </location>
</feature>
<dbReference type="GO" id="GO:0070374">
    <property type="term" value="P:positive regulation of ERK1 and ERK2 cascade"/>
    <property type="evidence" value="ECO:0007669"/>
    <property type="project" value="Ensembl"/>
</dbReference>
<dbReference type="PRINTS" id="PR00262">
    <property type="entry name" value="IL1HBGF"/>
</dbReference>
<evidence type="ECO:0000313" key="5">
    <source>
        <dbReference type="Proteomes" id="UP000314987"/>
    </source>
</evidence>
<accession>A0A4X2KXK2</accession>
<dbReference type="PROSITE" id="PS00247">
    <property type="entry name" value="HBGF_FGF"/>
    <property type="match status" value="1"/>
</dbReference>
<dbReference type="OMA" id="EEACNFH"/>
<comment type="similarity">
    <text evidence="1 2">Belongs to the heparin-binding growth factors family.</text>
</comment>
<evidence type="ECO:0000313" key="4">
    <source>
        <dbReference type="Ensembl" id="ENSVURP00010014065.1"/>
    </source>
</evidence>
<dbReference type="GO" id="GO:0046326">
    <property type="term" value="P:positive regulation of D-glucose import"/>
    <property type="evidence" value="ECO:0007669"/>
    <property type="project" value="Ensembl"/>
</dbReference>
<dbReference type="InterPro" id="IPR008996">
    <property type="entry name" value="IL1/FGF"/>
</dbReference>
<dbReference type="InterPro" id="IPR002209">
    <property type="entry name" value="Fibroblast_GF_fam"/>
</dbReference>
<evidence type="ECO:0000256" key="3">
    <source>
        <dbReference type="SAM" id="MobiDB-lite"/>
    </source>
</evidence>
<name>A0A4X2KXK2_VOMUR</name>
<feature type="chain" id="PRO_5021512908" description="Fibroblast growth factor" evidence="2">
    <location>
        <begin position="26"/>
        <end position="202"/>
    </location>
</feature>
<evidence type="ECO:0000256" key="1">
    <source>
        <dbReference type="ARBA" id="ARBA00007936"/>
    </source>
</evidence>
<dbReference type="SUPFAM" id="SSF50353">
    <property type="entry name" value="Cytokine"/>
    <property type="match status" value="1"/>
</dbReference>
<reference evidence="4" key="2">
    <citation type="submission" date="2025-08" db="UniProtKB">
        <authorList>
            <consortium name="Ensembl"/>
        </authorList>
    </citation>
    <scope>IDENTIFICATION</scope>
</reference>
<organism evidence="4 5">
    <name type="scientific">Vombatus ursinus</name>
    <name type="common">Common wombat</name>
    <dbReference type="NCBI Taxonomy" id="29139"/>
    <lineage>
        <taxon>Eukaryota</taxon>
        <taxon>Metazoa</taxon>
        <taxon>Chordata</taxon>
        <taxon>Craniata</taxon>
        <taxon>Vertebrata</taxon>
        <taxon>Euteleostomi</taxon>
        <taxon>Mammalia</taxon>
        <taxon>Metatheria</taxon>
        <taxon>Diprotodontia</taxon>
        <taxon>Vombatidae</taxon>
        <taxon>Vombatus</taxon>
    </lineage>
</organism>
<feature type="region of interest" description="Disordered" evidence="3">
    <location>
        <begin position="144"/>
        <end position="202"/>
    </location>
</feature>
<dbReference type="Gene3D" id="2.80.10.50">
    <property type="match status" value="1"/>
</dbReference>
<dbReference type="SMART" id="SM00442">
    <property type="entry name" value="FGF"/>
    <property type="match status" value="1"/>
</dbReference>
<dbReference type="STRING" id="29139.ENSVURP00010014065"/>
<keyword evidence="5" id="KW-1185">Reference proteome</keyword>
<dbReference type="AlphaFoldDB" id="A0A4X2KXK2"/>
<dbReference type="GO" id="GO:0005615">
    <property type="term" value="C:extracellular space"/>
    <property type="evidence" value="ECO:0007669"/>
    <property type="project" value="Ensembl"/>
</dbReference>
<dbReference type="GO" id="GO:0090080">
    <property type="term" value="P:positive regulation of MAPKKK cascade by fibroblast growth factor receptor signaling pathway"/>
    <property type="evidence" value="ECO:0007669"/>
    <property type="project" value="Ensembl"/>
</dbReference>
<dbReference type="OrthoDB" id="5987799at2759"/>
<feature type="compositionally biased region" description="Pro residues" evidence="3">
    <location>
        <begin position="167"/>
        <end position="179"/>
    </location>
</feature>
<evidence type="ECO:0000256" key="2">
    <source>
        <dbReference type="RuleBase" id="RU049442"/>
    </source>
</evidence>
<dbReference type="PANTHER" id="PTHR11486">
    <property type="entry name" value="FIBROBLAST GROWTH FACTOR"/>
    <property type="match status" value="1"/>
</dbReference>